<sequence>MKKQIKNALPVVQNESLVSARGVNDETSLAQYIQNIQKFPILSAEQEYEYAKKWAEHQDKEAGEKLVASHLRMVVSVAYDFKNYGVPFADLIASGNMGLMQALQKFDPDKGFRFSTYAMFWVRAEIYETILQNWSIVKIGTSANQKRVFFGLNRARRALGIMDGNLSDDQTKQIADYLNVPENDVRRMSTRMSARDVSLNAPAHTDDDAQDILSNMADNKSSLEEDMEQIEFRRRGYELLRKHLAELPDRDREILVARRLSDPVATLESLSQKYGISRERVRQIEERAYNKLRTAILKETQDA</sequence>
<dbReference type="GO" id="GO:0006352">
    <property type="term" value="P:DNA-templated transcription initiation"/>
    <property type="evidence" value="ECO:0007669"/>
    <property type="project" value="InterPro"/>
</dbReference>
<evidence type="ECO:0000256" key="2">
    <source>
        <dbReference type="ARBA" id="ARBA00023015"/>
    </source>
</evidence>
<organism evidence="9 10">
    <name type="scientific">Candidatus Enterousia excrementavium</name>
    <dbReference type="NCBI Taxonomy" id="2840789"/>
    <lineage>
        <taxon>Bacteria</taxon>
        <taxon>Pseudomonadati</taxon>
        <taxon>Pseudomonadota</taxon>
        <taxon>Alphaproteobacteria</taxon>
        <taxon>Candidatus Enterousia</taxon>
    </lineage>
</organism>
<feature type="domain" description="RNA polymerase sigma-70 region 4" evidence="8">
    <location>
        <begin position="244"/>
        <end position="293"/>
    </location>
</feature>
<keyword evidence="5" id="KW-0804">Transcription</keyword>
<keyword evidence="2" id="KW-0805">Transcription regulation</keyword>
<accession>A0A940DEA3</accession>
<dbReference type="PANTHER" id="PTHR30376">
    <property type="entry name" value="SIGMA FACTOR RPOH HEAT SHOCK RELATED"/>
    <property type="match status" value="1"/>
</dbReference>
<dbReference type="InterPro" id="IPR014284">
    <property type="entry name" value="RNA_pol_sigma-70_dom"/>
</dbReference>
<evidence type="ECO:0000313" key="10">
    <source>
        <dbReference type="Proteomes" id="UP000721442"/>
    </source>
</evidence>
<gene>
    <name evidence="9" type="ORF">IAC77_02575</name>
</gene>
<reference evidence="9" key="2">
    <citation type="journal article" date="2021" name="PeerJ">
        <title>Extensive microbial diversity within the chicken gut microbiome revealed by metagenomics and culture.</title>
        <authorList>
            <person name="Gilroy R."/>
            <person name="Ravi A."/>
            <person name="Getino M."/>
            <person name="Pursley I."/>
            <person name="Horton D.L."/>
            <person name="Alikhan N.F."/>
            <person name="Baker D."/>
            <person name="Gharbi K."/>
            <person name="Hall N."/>
            <person name="Watson M."/>
            <person name="Adriaenssens E.M."/>
            <person name="Foster-Nyarko E."/>
            <person name="Jarju S."/>
            <person name="Secka A."/>
            <person name="Antonio M."/>
            <person name="Oren A."/>
            <person name="Chaudhuri R.R."/>
            <person name="La Ragione R."/>
            <person name="Hildebrand F."/>
            <person name="Pallen M.J."/>
        </authorList>
    </citation>
    <scope>NUCLEOTIDE SEQUENCE</scope>
    <source>
        <strain evidence="9">B1-16210</strain>
    </source>
</reference>
<dbReference type="InterPro" id="IPR009042">
    <property type="entry name" value="RNA_pol_sigma70_r1_2"/>
</dbReference>
<evidence type="ECO:0000259" key="8">
    <source>
        <dbReference type="Pfam" id="PF04545"/>
    </source>
</evidence>
<reference evidence="9" key="1">
    <citation type="submission" date="2020-10" db="EMBL/GenBank/DDBJ databases">
        <authorList>
            <person name="Gilroy R."/>
        </authorList>
    </citation>
    <scope>NUCLEOTIDE SEQUENCE</scope>
    <source>
        <strain evidence="9">B1-16210</strain>
    </source>
</reference>
<dbReference type="Pfam" id="PF04545">
    <property type="entry name" value="Sigma70_r4"/>
    <property type="match status" value="1"/>
</dbReference>
<dbReference type="InterPro" id="IPR007627">
    <property type="entry name" value="RNA_pol_sigma70_r2"/>
</dbReference>
<feature type="domain" description="RNA polymerase sigma-70 region 2" evidence="7">
    <location>
        <begin position="66"/>
        <end position="134"/>
    </location>
</feature>
<dbReference type="InterPro" id="IPR000943">
    <property type="entry name" value="RNA_pol_sigma70"/>
</dbReference>
<evidence type="ECO:0000256" key="4">
    <source>
        <dbReference type="ARBA" id="ARBA00023125"/>
    </source>
</evidence>
<keyword evidence="3" id="KW-0731">Sigma factor</keyword>
<dbReference type="PANTHER" id="PTHR30376:SF3">
    <property type="entry name" value="RNA POLYMERASE SIGMA FACTOR RPOH"/>
    <property type="match status" value="1"/>
</dbReference>
<comment type="similarity">
    <text evidence="1">Belongs to the sigma-70 factor family.</text>
</comment>
<dbReference type="SUPFAM" id="SSF88946">
    <property type="entry name" value="Sigma2 domain of RNA polymerase sigma factors"/>
    <property type="match status" value="1"/>
</dbReference>
<dbReference type="Pfam" id="PF00140">
    <property type="entry name" value="Sigma70_r1_2"/>
    <property type="match status" value="1"/>
</dbReference>
<feature type="domain" description="RNA polymerase sigma-70 region 1.2" evidence="6">
    <location>
        <begin position="28"/>
        <end position="57"/>
    </location>
</feature>
<evidence type="ECO:0000259" key="6">
    <source>
        <dbReference type="Pfam" id="PF00140"/>
    </source>
</evidence>
<protein>
    <submittedName>
        <fullName evidence="9">RNA polymerase factor sigma-32</fullName>
    </submittedName>
</protein>
<keyword evidence="4" id="KW-0238">DNA-binding</keyword>
<dbReference type="InterPro" id="IPR013325">
    <property type="entry name" value="RNA_pol_sigma_r2"/>
</dbReference>
<evidence type="ECO:0000259" key="7">
    <source>
        <dbReference type="Pfam" id="PF04542"/>
    </source>
</evidence>
<dbReference type="Proteomes" id="UP000721442">
    <property type="component" value="Unassembled WGS sequence"/>
</dbReference>
<dbReference type="NCBIfam" id="TIGR02937">
    <property type="entry name" value="sigma70-ECF"/>
    <property type="match status" value="1"/>
</dbReference>
<dbReference type="InterPro" id="IPR013324">
    <property type="entry name" value="RNA_pol_sigma_r3/r4-like"/>
</dbReference>
<dbReference type="InterPro" id="IPR050813">
    <property type="entry name" value="Sigma-70_Factor"/>
</dbReference>
<dbReference type="InterPro" id="IPR007630">
    <property type="entry name" value="RNA_pol_sigma70_r4"/>
</dbReference>
<dbReference type="CDD" id="cd06171">
    <property type="entry name" value="Sigma70_r4"/>
    <property type="match status" value="1"/>
</dbReference>
<evidence type="ECO:0000256" key="3">
    <source>
        <dbReference type="ARBA" id="ARBA00023082"/>
    </source>
</evidence>
<dbReference type="GO" id="GO:0016987">
    <property type="term" value="F:sigma factor activity"/>
    <property type="evidence" value="ECO:0007669"/>
    <property type="project" value="UniProtKB-KW"/>
</dbReference>
<dbReference type="Gene3D" id="1.20.120.1810">
    <property type="match status" value="1"/>
</dbReference>
<evidence type="ECO:0000256" key="1">
    <source>
        <dbReference type="ARBA" id="ARBA00007788"/>
    </source>
</evidence>
<dbReference type="Pfam" id="PF04542">
    <property type="entry name" value="Sigma70_r2"/>
    <property type="match status" value="1"/>
</dbReference>
<name>A0A940DEA3_9PROT</name>
<dbReference type="AlphaFoldDB" id="A0A940DEA3"/>
<evidence type="ECO:0000256" key="5">
    <source>
        <dbReference type="ARBA" id="ARBA00023163"/>
    </source>
</evidence>
<dbReference type="SUPFAM" id="SSF88659">
    <property type="entry name" value="Sigma3 and sigma4 domains of RNA polymerase sigma factors"/>
    <property type="match status" value="1"/>
</dbReference>
<proteinExistence type="inferred from homology"/>
<dbReference type="PRINTS" id="PR00046">
    <property type="entry name" value="SIGMA70FCT"/>
</dbReference>
<dbReference type="PIRSF" id="PIRSF000770">
    <property type="entry name" value="RNA_pol_sigma-SigE/K"/>
    <property type="match status" value="1"/>
</dbReference>
<dbReference type="NCBIfam" id="NF005143">
    <property type="entry name" value="PRK06596.1"/>
    <property type="match status" value="1"/>
</dbReference>
<dbReference type="EMBL" id="JADINE010000032">
    <property type="protein sequence ID" value="MBO8407322.1"/>
    <property type="molecule type" value="Genomic_DNA"/>
</dbReference>
<comment type="caution">
    <text evidence="9">The sequence shown here is derived from an EMBL/GenBank/DDBJ whole genome shotgun (WGS) entry which is preliminary data.</text>
</comment>
<evidence type="ECO:0000313" key="9">
    <source>
        <dbReference type="EMBL" id="MBO8407322.1"/>
    </source>
</evidence>
<dbReference type="GO" id="GO:0003677">
    <property type="term" value="F:DNA binding"/>
    <property type="evidence" value="ECO:0007669"/>
    <property type="project" value="UniProtKB-KW"/>
</dbReference>
<dbReference type="Gene3D" id="1.20.140.160">
    <property type="match status" value="1"/>
</dbReference>